<dbReference type="GO" id="GO:0015344">
    <property type="term" value="F:siderophore uptake transmembrane transporter activity"/>
    <property type="evidence" value="ECO:0007669"/>
    <property type="project" value="TreeGrafter"/>
</dbReference>
<evidence type="ECO:0000256" key="9">
    <source>
        <dbReference type="ARBA" id="ARBA00023065"/>
    </source>
</evidence>
<dbReference type="InterPro" id="IPR012910">
    <property type="entry name" value="Plug_dom"/>
</dbReference>
<name>A0A6N8LW03_9SPHN</name>
<dbReference type="Gene3D" id="2.170.130.10">
    <property type="entry name" value="TonB-dependent receptor, plug domain"/>
    <property type="match status" value="1"/>
</dbReference>
<organism evidence="18 19">
    <name type="scientific">Sphingomonas carotinifaciens</name>
    <dbReference type="NCBI Taxonomy" id="1166323"/>
    <lineage>
        <taxon>Bacteria</taxon>
        <taxon>Pseudomonadati</taxon>
        <taxon>Pseudomonadota</taxon>
        <taxon>Alphaproteobacteria</taxon>
        <taxon>Sphingomonadales</taxon>
        <taxon>Sphingomonadaceae</taxon>
        <taxon>Sphingomonas</taxon>
    </lineage>
</organism>
<keyword evidence="7" id="KW-0732">Signal</keyword>
<keyword evidence="5" id="KW-0410">Iron transport</keyword>
<keyword evidence="10 15" id="KW-0798">TonB box</keyword>
<dbReference type="FunFam" id="2.170.130.10:FF:000010">
    <property type="entry name" value="Ferripyoverdine receptor"/>
    <property type="match status" value="1"/>
</dbReference>
<dbReference type="InterPro" id="IPR000531">
    <property type="entry name" value="Beta-barrel_TonB"/>
</dbReference>
<dbReference type="RefSeq" id="WP_149682854.1">
    <property type="nucleotide sequence ID" value="NZ_FNBI01000006.1"/>
</dbReference>
<feature type="domain" description="TonB-dependent receptor plug" evidence="17">
    <location>
        <begin position="57"/>
        <end position="155"/>
    </location>
</feature>
<keyword evidence="8" id="KW-0408">Iron</keyword>
<evidence type="ECO:0000256" key="8">
    <source>
        <dbReference type="ARBA" id="ARBA00023004"/>
    </source>
</evidence>
<keyword evidence="11 14" id="KW-0472">Membrane</keyword>
<evidence type="ECO:0000256" key="13">
    <source>
        <dbReference type="ARBA" id="ARBA00023237"/>
    </source>
</evidence>
<keyword evidence="3 14" id="KW-0813">Transport</keyword>
<accession>A0A6N8LW03</accession>
<dbReference type="InterPro" id="IPR037066">
    <property type="entry name" value="Plug_dom_sf"/>
</dbReference>
<keyword evidence="6 14" id="KW-0812">Transmembrane</keyword>
<dbReference type="SUPFAM" id="SSF56935">
    <property type="entry name" value="Porins"/>
    <property type="match status" value="1"/>
</dbReference>
<evidence type="ECO:0000259" key="17">
    <source>
        <dbReference type="Pfam" id="PF07715"/>
    </source>
</evidence>
<dbReference type="Proteomes" id="UP000436801">
    <property type="component" value="Unassembled WGS sequence"/>
</dbReference>
<evidence type="ECO:0000256" key="5">
    <source>
        <dbReference type="ARBA" id="ARBA00022496"/>
    </source>
</evidence>
<dbReference type="PROSITE" id="PS52016">
    <property type="entry name" value="TONB_DEPENDENT_REC_3"/>
    <property type="match status" value="1"/>
</dbReference>
<sequence length="718" mass="78140">MMLEAVAMFAAAAVADLEPVQPAQRGDDIVVTGQRTEGSDDYGVAEQRTATRLPLSQKDTPQSVSIVTRAQIQDFQLNSVNEVLATVPGVSVLAAETDRFYYSARGFEITTFQVDGIGQPFAFGIQTGSLDTSFFDRIEVVRGAPGLLSFTGNPSAVVNYVRKRPYRNLRVVANAQYGSFDNLRLDGDISVPLTSDRSIRARAVGSYLDTDSYLDRYHLTRWTGYGIVEADLGPNTVISAGYGHQDHDSDNAQWGAVPLLYGDGTRFQFGRDSNTGQPWSGWGVIDRQIFGDLTHDFGKGWTAKLSVLRRAIDEDNELFYVYGNPSRTAPGGINATTGEGVFSYPGKFLGPTRNLTIDAYVNGKVDVGGRAHDVMFGLQRGAERYRQDAAYDVTQIGVPIALSQLFAGTFPRPAFPALDGVFELDRKTRRLSVYGLTRLDLADALKVMLGGSWTHAESEGTSYGTAQDYDRKKFVPFVGATFALTPGINAYASYAKIFNPQTIADAQNVLFPPIEGDNLEAGLKGEWFGGRLYASGALFRVHQDNTAVQTGLNPTTFQAIYSLQNAKSEGVELEVGGSPLAGLQATGGFTFLRLKLRDGSGAEARTFVPRNVGRLNITYSPPSLPALKLGTSVQYQSRIYYDTADYFGAALVTGLNARITQGGYALVDLFGAYDLTDHVRVGVNVRNLTNKNYLSSLTFTQSYYGPPRTVLGTVTVRY</sequence>
<feature type="domain" description="TonB-dependent receptor-like beta-barrel" evidence="16">
    <location>
        <begin position="248"/>
        <end position="688"/>
    </location>
</feature>
<dbReference type="Pfam" id="PF00593">
    <property type="entry name" value="TonB_dep_Rec_b-barrel"/>
    <property type="match status" value="1"/>
</dbReference>
<dbReference type="InterPro" id="IPR010105">
    <property type="entry name" value="TonB_sidphr_rcpt"/>
</dbReference>
<dbReference type="GO" id="GO:0015891">
    <property type="term" value="P:siderophore transport"/>
    <property type="evidence" value="ECO:0007669"/>
    <property type="project" value="InterPro"/>
</dbReference>
<dbReference type="Gene3D" id="2.40.170.20">
    <property type="entry name" value="TonB-dependent receptor, beta-barrel domain"/>
    <property type="match status" value="1"/>
</dbReference>
<evidence type="ECO:0000313" key="19">
    <source>
        <dbReference type="Proteomes" id="UP000436801"/>
    </source>
</evidence>
<evidence type="ECO:0000256" key="11">
    <source>
        <dbReference type="ARBA" id="ARBA00023136"/>
    </source>
</evidence>
<evidence type="ECO:0000256" key="10">
    <source>
        <dbReference type="ARBA" id="ARBA00023077"/>
    </source>
</evidence>
<dbReference type="InterPro" id="IPR036942">
    <property type="entry name" value="Beta-barrel_TonB_sf"/>
</dbReference>
<protein>
    <submittedName>
        <fullName evidence="18">TonB-dependent siderophore receptor</fullName>
    </submittedName>
</protein>
<evidence type="ECO:0000256" key="4">
    <source>
        <dbReference type="ARBA" id="ARBA00022452"/>
    </source>
</evidence>
<proteinExistence type="inferred from homology"/>
<dbReference type="PANTHER" id="PTHR32552:SF74">
    <property type="entry name" value="HYDROXAMATE SIDEROPHORE RECEPTOR FHUE"/>
    <property type="match status" value="1"/>
</dbReference>
<dbReference type="GO" id="GO:0009279">
    <property type="term" value="C:cell outer membrane"/>
    <property type="evidence" value="ECO:0007669"/>
    <property type="project" value="UniProtKB-SubCell"/>
</dbReference>
<dbReference type="CDD" id="cd01347">
    <property type="entry name" value="ligand_gated_channel"/>
    <property type="match status" value="1"/>
</dbReference>
<evidence type="ECO:0000313" key="18">
    <source>
        <dbReference type="EMBL" id="MWC44707.1"/>
    </source>
</evidence>
<dbReference type="Pfam" id="PF07715">
    <property type="entry name" value="Plug"/>
    <property type="match status" value="1"/>
</dbReference>
<evidence type="ECO:0000256" key="14">
    <source>
        <dbReference type="PROSITE-ProRule" id="PRU01360"/>
    </source>
</evidence>
<comment type="caution">
    <text evidence="18">The sequence shown here is derived from an EMBL/GenBank/DDBJ whole genome shotgun (WGS) entry which is preliminary data.</text>
</comment>
<dbReference type="GO" id="GO:0038023">
    <property type="term" value="F:signaling receptor activity"/>
    <property type="evidence" value="ECO:0007669"/>
    <property type="project" value="InterPro"/>
</dbReference>
<keyword evidence="12 18" id="KW-0675">Receptor</keyword>
<dbReference type="AlphaFoldDB" id="A0A6N8LW03"/>
<evidence type="ECO:0000256" key="1">
    <source>
        <dbReference type="ARBA" id="ARBA00004571"/>
    </source>
</evidence>
<reference evidence="18 19" key="1">
    <citation type="submission" date="2019-12" db="EMBL/GenBank/DDBJ databases">
        <authorList>
            <person name="Zheng J."/>
        </authorList>
    </citation>
    <scope>NUCLEOTIDE SEQUENCE [LARGE SCALE GENOMIC DNA]</scope>
    <source>
        <strain evidence="18 19">DSM 27347</strain>
    </source>
</reference>
<evidence type="ECO:0000256" key="12">
    <source>
        <dbReference type="ARBA" id="ARBA00023170"/>
    </source>
</evidence>
<comment type="subcellular location">
    <subcellularLocation>
        <location evidence="1 14">Cell outer membrane</location>
        <topology evidence="1 14">Multi-pass membrane protein</topology>
    </subcellularLocation>
</comment>
<keyword evidence="9" id="KW-0406">Ion transport</keyword>
<dbReference type="PANTHER" id="PTHR32552">
    <property type="entry name" value="FERRICHROME IRON RECEPTOR-RELATED"/>
    <property type="match status" value="1"/>
</dbReference>
<evidence type="ECO:0000259" key="16">
    <source>
        <dbReference type="Pfam" id="PF00593"/>
    </source>
</evidence>
<keyword evidence="13 14" id="KW-0998">Cell outer membrane</keyword>
<evidence type="ECO:0000256" key="6">
    <source>
        <dbReference type="ARBA" id="ARBA00022692"/>
    </source>
</evidence>
<keyword evidence="4 14" id="KW-1134">Transmembrane beta strand</keyword>
<evidence type="ECO:0000256" key="3">
    <source>
        <dbReference type="ARBA" id="ARBA00022448"/>
    </source>
</evidence>
<dbReference type="OrthoDB" id="9760333at2"/>
<evidence type="ECO:0000256" key="15">
    <source>
        <dbReference type="RuleBase" id="RU003357"/>
    </source>
</evidence>
<gene>
    <name evidence="18" type="ORF">GQR91_13750</name>
</gene>
<dbReference type="NCBIfam" id="TIGR01783">
    <property type="entry name" value="TonB-siderophor"/>
    <property type="match status" value="1"/>
</dbReference>
<dbReference type="InterPro" id="IPR039426">
    <property type="entry name" value="TonB-dep_rcpt-like"/>
</dbReference>
<comment type="similarity">
    <text evidence="2 14 15">Belongs to the TonB-dependent receptor family.</text>
</comment>
<dbReference type="EMBL" id="WSUT01000005">
    <property type="protein sequence ID" value="MWC44707.1"/>
    <property type="molecule type" value="Genomic_DNA"/>
</dbReference>
<evidence type="ECO:0000256" key="7">
    <source>
        <dbReference type="ARBA" id="ARBA00022729"/>
    </source>
</evidence>
<evidence type="ECO:0000256" key="2">
    <source>
        <dbReference type="ARBA" id="ARBA00009810"/>
    </source>
</evidence>